<gene>
    <name evidence="9" type="ORF">SAMN04489711_106130</name>
</gene>
<keyword evidence="5" id="KW-0472">Membrane</keyword>
<feature type="domain" description="Multidrug resistance protein MdtA-like barrel-sandwich hybrid" evidence="6">
    <location>
        <begin position="84"/>
        <end position="211"/>
    </location>
</feature>
<feature type="domain" description="CusB-like beta-barrel" evidence="7">
    <location>
        <begin position="218"/>
        <end position="290"/>
    </location>
</feature>
<protein>
    <submittedName>
        <fullName evidence="9">Membrane fusion protein, multidrug efflux system</fullName>
    </submittedName>
</protein>
<dbReference type="STRING" id="1177982.SAMN04489711_106130"/>
<dbReference type="GO" id="GO:0015562">
    <property type="term" value="F:efflux transmembrane transporter activity"/>
    <property type="evidence" value="ECO:0007669"/>
    <property type="project" value="TreeGrafter"/>
</dbReference>
<comment type="subcellular location">
    <subcellularLocation>
        <location evidence="1">Cell envelope</location>
    </subcellularLocation>
</comment>
<organism evidence="9 10">
    <name type="scientific">Paracidovorax wautersii</name>
    <dbReference type="NCBI Taxonomy" id="1177982"/>
    <lineage>
        <taxon>Bacteria</taxon>
        <taxon>Pseudomonadati</taxon>
        <taxon>Pseudomonadota</taxon>
        <taxon>Betaproteobacteria</taxon>
        <taxon>Burkholderiales</taxon>
        <taxon>Comamonadaceae</taxon>
        <taxon>Paracidovorax</taxon>
    </lineage>
</organism>
<name>A0A1I2E036_9BURK</name>
<keyword evidence="3" id="KW-0813">Transport</keyword>
<feature type="transmembrane region" description="Helical" evidence="5">
    <location>
        <begin position="20"/>
        <end position="41"/>
    </location>
</feature>
<evidence type="ECO:0000256" key="1">
    <source>
        <dbReference type="ARBA" id="ARBA00004196"/>
    </source>
</evidence>
<evidence type="ECO:0000256" key="5">
    <source>
        <dbReference type="SAM" id="Phobius"/>
    </source>
</evidence>
<keyword evidence="5" id="KW-1133">Transmembrane helix</keyword>
<dbReference type="Pfam" id="PF25967">
    <property type="entry name" value="RND-MFP_C"/>
    <property type="match status" value="1"/>
</dbReference>
<comment type="similarity">
    <text evidence="2">Belongs to the membrane fusion protein (MFP) (TC 8.A.1) family.</text>
</comment>
<dbReference type="GO" id="GO:1990281">
    <property type="term" value="C:efflux pump complex"/>
    <property type="evidence" value="ECO:0007669"/>
    <property type="project" value="TreeGrafter"/>
</dbReference>
<dbReference type="PANTHER" id="PTHR30469:SF29">
    <property type="entry name" value="BLR2860 PROTEIN"/>
    <property type="match status" value="1"/>
</dbReference>
<dbReference type="Gene3D" id="1.10.287.470">
    <property type="entry name" value="Helix hairpin bin"/>
    <property type="match status" value="1"/>
</dbReference>
<feature type="domain" description="Multidrug resistance protein MdtA-like C-terminal permuted SH3" evidence="8">
    <location>
        <begin position="296"/>
        <end position="359"/>
    </location>
</feature>
<evidence type="ECO:0000259" key="7">
    <source>
        <dbReference type="Pfam" id="PF25954"/>
    </source>
</evidence>
<accession>A0A1I2E036</accession>
<dbReference type="Gene3D" id="2.40.420.20">
    <property type="match status" value="1"/>
</dbReference>
<keyword evidence="5" id="KW-0812">Transmembrane</keyword>
<dbReference type="AlphaFoldDB" id="A0A1I2E036"/>
<keyword evidence="10" id="KW-1185">Reference proteome</keyword>
<dbReference type="SUPFAM" id="SSF111369">
    <property type="entry name" value="HlyD-like secretion proteins"/>
    <property type="match status" value="1"/>
</dbReference>
<evidence type="ECO:0000259" key="6">
    <source>
        <dbReference type="Pfam" id="PF25917"/>
    </source>
</evidence>
<dbReference type="Proteomes" id="UP000199119">
    <property type="component" value="Unassembled WGS sequence"/>
</dbReference>
<dbReference type="Pfam" id="PF25954">
    <property type="entry name" value="Beta-barrel_RND_2"/>
    <property type="match status" value="1"/>
</dbReference>
<sequence>MSVSENSAGQPSASAHKGSPWKAIVVSVVVIALIGGGLWYWRTARLSGGGGWAGGGPIDVVATTLKAEAAPVSLEALGELRAVRQVTLSAEVAGRVSAISFKPGQRVKAGTVLVQLDDGPEQADLAAVKAAAAFAQQQFARASELAATGAQSREILQQRQAERDQTAAQVQQLEARIRQKRIRAPFDGELGLRRIDLGQYLNPGEAAVTLTDLNRLYANFDVPQQELARVKVGQPVQVRIDTAGAEPVQATISAIEPQVGRDTRNASIQAEVDNKDRRLQPGMYATVAVALPPEADALTLPVSAVMTSASGDAAAVVRELTPEKTGKAEIVPIVVGRRIGDQVVIARGLKAGDVVITEGQLRVRPGTDLRVVDRPAAAAASAGGR</sequence>
<evidence type="ECO:0000259" key="8">
    <source>
        <dbReference type="Pfam" id="PF25967"/>
    </source>
</evidence>
<dbReference type="EMBL" id="FONX01000006">
    <property type="protein sequence ID" value="SFE86049.1"/>
    <property type="molecule type" value="Genomic_DNA"/>
</dbReference>
<dbReference type="OrthoDB" id="9806939at2"/>
<dbReference type="InterPro" id="IPR058792">
    <property type="entry name" value="Beta-barrel_RND_2"/>
</dbReference>
<feature type="coiled-coil region" evidence="4">
    <location>
        <begin position="156"/>
        <end position="183"/>
    </location>
</feature>
<evidence type="ECO:0000313" key="10">
    <source>
        <dbReference type="Proteomes" id="UP000199119"/>
    </source>
</evidence>
<reference evidence="10" key="1">
    <citation type="submission" date="2016-10" db="EMBL/GenBank/DDBJ databases">
        <authorList>
            <person name="Varghese N."/>
            <person name="Submissions S."/>
        </authorList>
    </citation>
    <scope>NUCLEOTIDE SEQUENCE [LARGE SCALE GENOMIC DNA]</scope>
    <source>
        <strain evidence="10">DSM 27981</strain>
    </source>
</reference>
<dbReference type="FunFam" id="2.40.30.170:FF:000010">
    <property type="entry name" value="Efflux RND transporter periplasmic adaptor subunit"/>
    <property type="match status" value="1"/>
</dbReference>
<dbReference type="PANTHER" id="PTHR30469">
    <property type="entry name" value="MULTIDRUG RESISTANCE PROTEIN MDTA"/>
    <property type="match status" value="1"/>
</dbReference>
<dbReference type="Gene3D" id="2.40.50.100">
    <property type="match status" value="1"/>
</dbReference>
<evidence type="ECO:0000256" key="2">
    <source>
        <dbReference type="ARBA" id="ARBA00009477"/>
    </source>
</evidence>
<dbReference type="InterPro" id="IPR006143">
    <property type="entry name" value="RND_pump_MFP"/>
</dbReference>
<dbReference type="InterPro" id="IPR058625">
    <property type="entry name" value="MdtA-like_BSH"/>
</dbReference>
<dbReference type="NCBIfam" id="TIGR01730">
    <property type="entry name" value="RND_mfp"/>
    <property type="match status" value="1"/>
</dbReference>
<evidence type="ECO:0000256" key="3">
    <source>
        <dbReference type="ARBA" id="ARBA00022448"/>
    </source>
</evidence>
<evidence type="ECO:0000313" key="9">
    <source>
        <dbReference type="EMBL" id="SFE86049.1"/>
    </source>
</evidence>
<dbReference type="InterPro" id="IPR058627">
    <property type="entry name" value="MdtA-like_C"/>
</dbReference>
<dbReference type="Gene3D" id="2.40.30.170">
    <property type="match status" value="1"/>
</dbReference>
<proteinExistence type="inferred from homology"/>
<dbReference type="Pfam" id="PF25917">
    <property type="entry name" value="BSH_RND"/>
    <property type="match status" value="1"/>
</dbReference>
<keyword evidence="4" id="KW-0175">Coiled coil</keyword>
<evidence type="ECO:0000256" key="4">
    <source>
        <dbReference type="SAM" id="Coils"/>
    </source>
</evidence>